<dbReference type="GeneTree" id="ENSGT00940000159932"/>
<feature type="region of interest" description="Disordered" evidence="4">
    <location>
        <begin position="69"/>
        <end position="103"/>
    </location>
</feature>
<evidence type="ECO:0000256" key="1">
    <source>
        <dbReference type="ARBA" id="ARBA00005480"/>
    </source>
</evidence>
<evidence type="ECO:0000313" key="6">
    <source>
        <dbReference type="Proteomes" id="UP000694564"/>
    </source>
</evidence>
<evidence type="ECO:0000256" key="3">
    <source>
        <dbReference type="ARBA" id="ARBA00023193"/>
    </source>
</evidence>
<dbReference type="Ensembl" id="ENSSVLT00005013150.1">
    <property type="protein sequence ID" value="ENSSVLP00005011877.1"/>
    <property type="gene ID" value="ENSSVLG00005009439.1"/>
</dbReference>
<reference evidence="5" key="1">
    <citation type="submission" date="2025-08" db="UniProtKB">
        <authorList>
            <consortium name="Ensembl"/>
        </authorList>
    </citation>
    <scope>IDENTIFICATION</scope>
</reference>
<accession>A0A8D2CQC0</accession>
<sequence length="128" mass="13779">FDSNSSCHKTPSPAIPATCQVAVQLPPRTIAPTPVGTLFSITPGGTRIIYDWKFLMECQNSAVTKTFPRDLPTIPGVTSPASDEASMEASQSHLLNNPEDKWAGSEESGAITYLLVPPLIQELLPSRE</sequence>
<dbReference type="GO" id="GO:0008190">
    <property type="term" value="F:eukaryotic initiation factor 4E binding"/>
    <property type="evidence" value="ECO:0007669"/>
    <property type="project" value="InterPro"/>
</dbReference>
<protein>
    <submittedName>
        <fullName evidence="5">Uncharacterized protein</fullName>
    </submittedName>
</protein>
<dbReference type="OrthoDB" id="19729at2759"/>
<organism evidence="5 6">
    <name type="scientific">Sciurus vulgaris</name>
    <name type="common">Eurasian red squirrel</name>
    <dbReference type="NCBI Taxonomy" id="55149"/>
    <lineage>
        <taxon>Eukaryota</taxon>
        <taxon>Metazoa</taxon>
        <taxon>Chordata</taxon>
        <taxon>Craniata</taxon>
        <taxon>Vertebrata</taxon>
        <taxon>Euteleostomi</taxon>
        <taxon>Mammalia</taxon>
        <taxon>Eutheria</taxon>
        <taxon>Euarchontoglires</taxon>
        <taxon>Glires</taxon>
        <taxon>Rodentia</taxon>
        <taxon>Sciuromorpha</taxon>
        <taxon>Sciuridae</taxon>
        <taxon>Sciurinae</taxon>
        <taxon>Sciurini</taxon>
        <taxon>Sciurus</taxon>
    </lineage>
</organism>
<name>A0A8D2CQC0_SCIVU</name>
<evidence type="ECO:0000256" key="4">
    <source>
        <dbReference type="SAM" id="MobiDB-lite"/>
    </source>
</evidence>
<dbReference type="AlphaFoldDB" id="A0A8D2CQC0"/>
<dbReference type="InterPro" id="IPR008606">
    <property type="entry name" value="EIF4EBP"/>
</dbReference>
<keyword evidence="2" id="KW-0810">Translation regulation</keyword>
<evidence type="ECO:0000256" key="2">
    <source>
        <dbReference type="ARBA" id="ARBA00022845"/>
    </source>
</evidence>
<comment type="similarity">
    <text evidence="1">Belongs to the eIF4E-binding protein family.</text>
</comment>
<proteinExistence type="inferred from homology"/>
<dbReference type="Pfam" id="PF05456">
    <property type="entry name" value="eIF_4EBP"/>
    <property type="match status" value="1"/>
</dbReference>
<dbReference type="GO" id="GO:0005737">
    <property type="term" value="C:cytoplasm"/>
    <property type="evidence" value="ECO:0007669"/>
    <property type="project" value="TreeGrafter"/>
</dbReference>
<dbReference type="GO" id="GO:0045947">
    <property type="term" value="P:negative regulation of translational initiation"/>
    <property type="evidence" value="ECO:0007669"/>
    <property type="project" value="InterPro"/>
</dbReference>
<reference evidence="5" key="2">
    <citation type="submission" date="2025-09" db="UniProtKB">
        <authorList>
            <consortium name="Ensembl"/>
        </authorList>
    </citation>
    <scope>IDENTIFICATION</scope>
</reference>
<dbReference type="PANTHER" id="PTHR12669">
    <property type="entry name" value="EUKARYOTIC TRANSLATION INITIATION FACTOR 4E-BINDING PROTEIN"/>
    <property type="match status" value="1"/>
</dbReference>
<evidence type="ECO:0000313" key="5">
    <source>
        <dbReference type="Ensembl" id="ENSSVLP00005011877.1"/>
    </source>
</evidence>
<keyword evidence="6" id="KW-1185">Reference proteome</keyword>
<dbReference type="PANTHER" id="PTHR12669:SF14">
    <property type="entry name" value="EUKARYOTIC TRANSLATION INITIATION FACTOR 4E-BINDING PROTEIN 1"/>
    <property type="match status" value="1"/>
</dbReference>
<keyword evidence="3" id="KW-0652">Protein synthesis inhibitor</keyword>
<dbReference type="Proteomes" id="UP000694564">
    <property type="component" value="Chromosome 8"/>
</dbReference>